<sequence length="165" mass="19519">MVDMYALTLPVLTHPWLEGESPLQLAPDSPRILLRSVERLAHYFKREMYFDFVQSDATETKESKGFVPYQAYAFFAPARDRWQDDKPMPHRVFGACCFRDRDSSSGAPSWSLDWVWMHPYFRHRGHLKEAWPMFEREYGEDFHVEEPVSLAMRSFMEKYASIRAA</sequence>
<keyword evidence="2" id="KW-1185">Reference proteome</keyword>
<dbReference type="Proteomes" id="UP000000605">
    <property type="component" value="Chromosome 2"/>
</dbReference>
<organism evidence="1 2">
    <name type="scientific">Burkholderia pseudomallei (strain K96243)</name>
    <dbReference type="NCBI Taxonomy" id="272560"/>
    <lineage>
        <taxon>Bacteria</taxon>
        <taxon>Pseudomonadati</taxon>
        <taxon>Pseudomonadota</taxon>
        <taxon>Betaproteobacteria</taxon>
        <taxon>Burkholderiales</taxon>
        <taxon>Burkholderiaceae</taxon>
        <taxon>Burkholderia</taxon>
        <taxon>pseudomallei group</taxon>
    </lineage>
</organism>
<name>Q63NA4_BURPS</name>
<evidence type="ECO:0000313" key="2">
    <source>
        <dbReference type="Proteomes" id="UP000000605"/>
    </source>
</evidence>
<evidence type="ECO:0008006" key="3">
    <source>
        <dbReference type="Google" id="ProtNLM"/>
    </source>
</evidence>
<accession>Q63NA4</accession>
<dbReference type="EMBL" id="BX571966">
    <property type="protein sequence ID" value="CAH37843.1"/>
    <property type="molecule type" value="Genomic_DNA"/>
</dbReference>
<evidence type="ECO:0000313" key="1">
    <source>
        <dbReference type="EMBL" id="CAH37843.1"/>
    </source>
</evidence>
<proteinExistence type="predicted"/>
<dbReference type="KEGG" id="bps:BPSS0391A"/>
<gene>
    <name evidence="1" type="ORF">BPSS0391A</name>
</gene>
<dbReference type="AlphaFoldDB" id="Q63NA4"/>
<protein>
    <recommendedName>
        <fullName evidence="3">N-acetyltransferase domain-containing protein</fullName>
    </recommendedName>
</protein>
<reference evidence="1 2" key="1">
    <citation type="journal article" date="2004" name="Proc. Natl. Acad. Sci. U.S.A.">
        <title>Genomic plasticity of the causative agent of melioidosis, Burkholderia pseudomallei.</title>
        <authorList>
            <person name="Holden M.T.G."/>
            <person name="Titball R.W."/>
            <person name="Peacock S.J."/>
            <person name="Cerdeno-Tarraga A.M."/>
            <person name="Atkins T."/>
            <person name="Crossman L.C."/>
            <person name="Pitt T."/>
            <person name="Churcher C."/>
            <person name="Mungall K."/>
            <person name="Bentley S.D."/>
            <person name="Sebaihia M."/>
            <person name="Thomson N.R."/>
            <person name="Bason N."/>
            <person name="Beacham I.R."/>
            <person name="Brooks K."/>
            <person name="Brown K.A."/>
            <person name="Brown N.F."/>
            <person name="Challis G.L."/>
            <person name="Cherevach I."/>
            <person name="Chillingworth T."/>
            <person name="Cronin A."/>
            <person name="Crosset B."/>
            <person name="Davis P."/>
            <person name="DeShazer D."/>
            <person name="Feltwell T."/>
            <person name="Fraser A."/>
            <person name="Hance Z."/>
            <person name="Hauser H."/>
            <person name="Holroyd S."/>
            <person name="Jagels K."/>
            <person name="Keith K.E."/>
            <person name="Maddison M."/>
            <person name="Moule S."/>
            <person name="Price C."/>
            <person name="Quail M.A."/>
            <person name="Rabbinowitsch E."/>
            <person name="Rutherford K."/>
            <person name="Sanders M."/>
            <person name="Simmonds M."/>
            <person name="Songsivilai S."/>
            <person name="Stevens K."/>
            <person name="Tumapa S."/>
            <person name="Vesaratchavest M."/>
            <person name="Whitehead S."/>
            <person name="Yeats C."/>
            <person name="Barrell B.G."/>
            <person name="Oyston P.C.F."/>
            <person name="Parkhill J."/>
        </authorList>
    </citation>
    <scope>NUCLEOTIDE SEQUENCE [LARGE SCALE GENOMIC DNA]</scope>
    <source>
        <strain evidence="1 2">K96243</strain>
    </source>
</reference>
<dbReference type="STRING" id="272560.BPSS0391A"/>
<dbReference type="RefSeq" id="WP_004552308.1">
    <property type="nucleotide sequence ID" value="NC_006351.1"/>
</dbReference>